<accession>B7IKG6</accession>
<dbReference type="HOGENOM" id="CLU_022182_1_0_9"/>
<dbReference type="RefSeq" id="WP_000105714.1">
    <property type="nucleotide sequence ID" value="NC_011772.1"/>
</dbReference>
<feature type="domain" description="KAP NTPase" evidence="1">
    <location>
        <begin position="10"/>
        <end position="183"/>
    </location>
</feature>
<dbReference type="AlphaFoldDB" id="B7IKG6"/>
<dbReference type="Pfam" id="PF07693">
    <property type="entry name" value="KAP_NTPase"/>
    <property type="match status" value="1"/>
</dbReference>
<dbReference type="InterPro" id="IPR011646">
    <property type="entry name" value="KAP_P-loop"/>
</dbReference>
<evidence type="ECO:0000259" key="1">
    <source>
        <dbReference type="Pfam" id="PF07693"/>
    </source>
</evidence>
<dbReference type="InterPro" id="IPR027417">
    <property type="entry name" value="P-loop_NTPase"/>
</dbReference>
<reference evidence="2 3" key="1">
    <citation type="submission" date="2008-10" db="EMBL/GenBank/DDBJ databases">
        <title>Genome sequence of Bacillus cereus G9842.</title>
        <authorList>
            <person name="Dodson R.J."/>
            <person name="Durkin A.S."/>
            <person name="Rosovitz M.J."/>
            <person name="Rasko D.A."/>
            <person name="Hoffmaster A."/>
            <person name="Ravel J."/>
            <person name="Sutton G."/>
        </authorList>
    </citation>
    <scope>NUCLEOTIDE SEQUENCE [LARGE SCALE GENOMIC DNA]</scope>
    <source>
        <strain evidence="2 3">G9842</strain>
    </source>
</reference>
<evidence type="ECO:0000313" key="3">
    <source>
        <dbReference type="Proteomes" id="UP000006744"/>
    </source>
</evidence>
<dbReference type="EMBL" id="CP001186">
    <property type="protein sequence ID" value="ACK95818.1"/>
    <property type="molecule type" value="Genomic_DNA"/>
</dbReference>
<dbReference type="KEGG" id="bcg:BCG9842_B2406"/>
<organism evidence="2 3">
    <name type="scientific">Bacillus cereus (strain G9842)</name>
    <dbReference type="NCBI Taxonomy" id="405531"/>
    <lineage>
        <taxon>Bacteria</taxon>
        <taxon>Bacillati</taxon>
        <taxon>Bacillota</taxon>
        <taxon>Bacilli</taxon>
        <taxon>Bacillales</taxon>
        <taxon>Bacillaceae</taxon>
        <taxon>Bacillus</taxon>
        <taxon>Bacillus cereus group</taxon>
    </lineage>
</organism>
<gene>
    <name evidence="2" type="ordered locus">BCG9842_B2406</name>
</gene>
<dbReference type="Proteomes" id="UP000006744">
    <property type="component" value="Chromosome"/>
</dbReference>
<protein>
    <submittedName>
        <fullName evidence="2">KAP P-loop domain protein, putative</fullName>
    </submittedName>
</protein>
<evidence type="ECO:0000313" key="2">
    <source>
        <dbReference type="EMBL" id="ACK95818.1"/>
    </source>
</evidence>
<dbReference type="SUPFAM" id="SSF52540">
    <property type="entry name" value="P-loop containing nucleoside triphosphate hydrolases"/>
    <property type="match status" value="1"/>
</dbReference>
<dbReference type="Gene3D" id="3.40.50.300">
    <property type="entry name" value="P-loop containing nucleotide triphosphate hydrolases"/>
    <property type="match status" value="1"/>
</dbReference>
<proteinExistence type="predicted"/>
<name>B7IKG6_BACC2</name>
<sequence>MSTLLDESTKPIVESILDYIKRDNTTSAVLLNGKWGSGKTYFWKNILKKEIEDVGKRVIYVSLYGISSIEEIDKKIVLGKWEFVEKISNSKVGGRISEIGKVAFGVIKKLDPTGVSDQLTNMNFEDLLNYNDTVLCFDDLERVNMRVDEVLGYINNFVEHDGTKVIIIGNEEEIADKLNDQNRELKMLTTFFYLKKAEERKRTPQEIQGEEISENDLIANKLNDLFHKQNEYKRIKEKLIGKTLTIQLDEGPLIQDIINKTKVLKLHSFLDHNIDIIETIFKESETKNIRVLKQGLEDFDLIYKRFEECGYESNVMLQSVLKFVMAASFAIKNNMPGNEILEEIISYEDFEMNRGFFGGKGKEFLEGFYRRYYKGKVRGPERTFFKFAEVLIRKGIFNKELFKEEMDDFQSVLNGAKQIDPHETFIKGGYWYFTDDEKFLEITNTIYNRLINGDFHFIFYFQAYLMFRFFSSKNIITKDIFDIKSELLNGLEKKEYKGDYIENIEKFIYIEEGEKDENLEEFRDKIIKINNELKIEKEQENVKELVKLMQIEPYRFYIRVKESYASVPFFAYCNVDELYKSIMKLSALEIRDIIWLIKQRITLVSGNSELLKELPNLLILKCKLIDEINDHKMTLRLASLKELIEKIDEFEDKIKCLNSTSQATL</sequence>